<proteinExistence type="predicted"/>
<evidence type="ECO:0000313" key="4">
    <source>
        <dbReference type="Proteomes" id="UP000001940"/>
    </source>
</evidence>
<evidence type="ECO:0000259" key="2">
    <source>
        <dbReference type="PROSITE" id="PS50888"/>
    </source>
</evidence>
<evidence type="ECO:0000313" key="5">
    <source>
        <dbReference type="WormBase" id="Y39A3CR.6"/>
    </source>
</evidence>
<dbReference type="AGR" id="WB:WBGene00021446"/>
<dbReference type="HOGENOM" id="CLU_052557_0_0_1"/>
<keyword evidence="4" id="KW-1185">Reference proteome</keyword>
<dbReference type="STRING" id="6239.Y39A3CR.6.1"/>
<dbReference type="PROSITE" id="PS50888">
    <property type="entry name" value="BHLH"/>
    <property type="match status" value="1"/>
</dbReference>
<gene>
    <name evidence="3 5" type="primary">hlh-33</name>
    <name evidence="3" type="ORF">CELE_Y39A3CR.6</name>
    <name evidence="5" type="ORF">Y39A3CR.6</name>
</gene>
<feature type="region of interest" description="Disordered" evidence="1">
    <location>
        <begin position="1"/>
        <end position="33"/>
    </location>
</feature>
<dbReference type="InParanoid" id="Q9N410"/>
<protein>
    <submittedName>
        <fullName evidence="3">BHLH domain-containing protein</fullName>
    </submittedName>
</protein>
<dbReference type="InterPro" id="IPR011598">
    <property type="entry name" value="bHLH_dom"/>
</dbReference>
<sequence length="407" mass="45941">MSDSPQSCKKPRTRKETIQKRETRSKHEKRRREEMNEVICEMSTLLPEDIRAHKLRRVDQKPRQLDKCFIIGSTVDIIRNSDYKPPLLSDPLVQDIFSLTNCFMVFLNNFIVVDIKGDHQAVFDIEKKRMIGKDIRCFLDYDSTSKLSFLTSKEMLNELQLKSFMAKSMTCRIKESAEKPTETVLVCVPDELPALPVTVPKAPPILASPLQKTPPPPSSLEVKSPILAALLRRKEDNCVKVSSPSSFLSPGSSTSSTVPNVKPTVTRRPTVPTKRKRLRSMNVIVESYPLDDEKSDGNSQKSAKIGKKSQTSTIPTPRSTLSPTTVIHPSTSLIQPIPTLGMNPFDMLSPGYQDIWLRLQSERLLLEKRISAKEGELKNLMQFVQNPPFLNFPQYMLPQGPLGAQNQ</sequence>
<feature type="region of interest" description="Disordered" evidence="1">
    <location>
        <begin position="290"/>
        <end position="326"/>
    </location>
</feature>
<dbReference type="AlphaFoldDB" id="Q9N410"/>
<evidence type="ECO:0000256" key="1">
    <source>
        <dbReference type="SAM" id="MobiDB-lite"/>
    </source>
</evidence>
<dbReference type="InterPro" id="IPR036638">
    <property type="entry name" value="HLH_DNA-bd_sf"/>
</dbReference>
<feature type="domain" description="BHLH" evidence="2">
    <location>
        <begin position="19"/>
        <end position="81"/>
    </location>
</feature>
<feature type="compositionally biased region" description="Polar residues" evidence="1">
    <location>
        <begin position="297"/>
        <end position="326"/>
    </location>
</feature>
<dbReference type="PaxDb" id="6239-Y39A3CR.6"/>
<dbReference type="FunCoup" id="Q9N410">
    <property type="interactions" value="1523"/>
</dbReference>
<dbReference type="GeneID" id="189728"/>
<dbReference type="EMBL" id="BX284603">
    <property type="protein sequence ID" value="CCD62167.2"/>
    <property type="molecule type" value="Genomic_DNA"/>
</dbReference>
<dbReference type="RefSeq" id="NP_001355375.1">
    <property type="nucleotide sequence ID" value="NM_001368616.3"/>
</dbReference>
<dbReference type="Bgee" id="WBGene00021446">
    <property type="expression patterns" value="Expressed in larva and 4 other cell types or tissues"/>
</dbReference>
<reference evidence="3 4" key="1">
    <citation type="journal article" date="1998" name="Science">
        <title>Genome sequence of the nematode C. elegans: a platform for investigating biology.</title>
        <authorList>
            <consortium name="The C. elegans sequencing consortium"/>
            <person name="Sulson J.E."/>
            <person name="Waterston R."/>
        </authorList>
    </citation>
    <scope>NUCLEOTIDE SEQUENCE [LARGE SCALE GENOMIC DNA]</scope>
    <source>
        <strain evidence="3 4">Bristol N2</strain>
    </source>
</reference>
<organism evidence="3 4">
    <name type="scientific">Caenorhabditis elegans</name>
    <dbReference type="NCBI Taxonomy" id="6239"/>
    <lineage>
        <taxon>Eukaryota</taxon>
        <taxon>Metazoa</taxon>
        <taxon>Ecdysozoa</taxon>
        <taxon>Nematoda</taxon>
        <taxon>Chromadorea</taxon>
        <taxon>Rhabditida</taxon>
        <taxon>Rhabditina</taxon>
        <taxon>Rhabditomorpha</taxon>
        <taxon>Rhabditoidea</taxon>
        <taxon>Rhabditidae</taxon>
        <taxon>Peloderinae</taxon>
        <taxon>Caenorhabditis</taxon>
    </lineage>
</organism>
<accession>Q9N410</accession>
<dbReference type="IntAct" id="Q9N410">
    <property type="interactions" value="54"/>
</dbReference>
<feature type="region of interest" description="Disordered" evidence="1">
    <location>
        <begin position="242"/>
        <end position="270"/>
    </location>
</feature>
<dbReference type="eggNOG" id="ENOG502TCW3">
    <property type="taxonomic scope" value="Eukaryota"/>
</dbReference>
<dbReference type="Proteomes" id="UP000001940">
    <property type="component" value="Chromosome III"/>
</dbReference>
<dbReference type="Gene3D" id="4.10.280.10">
    <property type="entry name" value="Helix-loop-helix DNA-binding domain"/>
    <property type="match status" value="1"/>
</dbReference>
<evidence type="ECO:0000313" key="3">
    <source>
        <dbReference type="EMBL" id="CCD62167.2"/>
    </source>
</evidence>
<dbReference type="SUPFAM" id="SSF47459">
    <property type="entry name" value="HLH, helix-loop-helix DNA-binding domain"/>
    <property type="match status" value="1"/>
</dbReference>
<name>Q9N410_CAEEL</name>
<dbReference type="CTD" id="189728"/>
<dbReference type="GO" id="GO:0046983">
    <property type="term" value="F:protein dimerization activity"/>
    <property type="evidence" value="ECO:0007669"/>
    <property type="project" value="InterPro"/>
</dbReference>
<dbReference type="KEGG" id="cel:CELE_Y39A3CR.6"/>
<dbReference type="UCSC" id="Y39A3CR.6">
    <property type="organism name" value="c. elegans"/>
</dbReference>
<dbReference type="OrthoDB" id="5830123at2759"/>
<dbReference type="WormBase" id="Y39A3CR.6">
    <property type="protein sequence ID" value="CE52908"/>
    <property type="gene ID" value="WBGene00021446"/>
    <property type="gene designation" value="hlh-33"/>
</dbReference>